<name>A0A2K6RA21_RHIRO</name>
<feature type="transmembrane region" description="Helical" evidence="1">
    <location>
        <begin position="7"/>
        <end position="25"/>
    </location>
</feature>
<sequence>MFIRFIFCLYIFPMFPIALLTYSIIEKDITIVLYIFKVIRYRVFAI</sequence>
<accession>A0A2K6RA21</accession>
<keyword evidence="1" id="KW-1133">Transmembrane helix</keyword>
<organism evidence="2 3">
    <name type="scientific">Rhinopithecus roxellana</name>
    <name type="common">Golden snub-nosed monkey</name>
    <name type="synonym">Pygathrix roxellana</name>
    <dbReference type="NCBI Taxonomy" id="61622"/>
    <lineage>
        <taxon>Eukaryota</taxon>
        <taxon>Metazoa</taxon>
        <taxon>Chordata</taxon>
        <taxon>Craniata</taxon>
        <taxon>Vertebrata</taxon>
        <taxon>Euteleostomi</taxon>
        <taxon>Mammalia</taxon>
        <taxon>Eutheria</taxon>
        <taxon>Euarchontoglires</taxon>
        <taxon>Primates</taxon>
        <taxon>Haplorrhini</taxon>
        <taxon>Catarrhini</taxon>
        <taxon>Cercopithecidae</taxon>
        <taxon>Colobinae</taxon>
        <taxon>Rhinopithecus</taxon>
    </lineage>
</organism>
<evidence type="ECO:0000256" key="1">
    <source>
        <dbReference type="SAM" id="Phobius"/>
    </source>
</evidence>
<keyword evidence="3" id="KW-1185">Reference proteome</keyword>
<dbReference type="GeneTree" id="ENSGT00910000147813"/>
<keyword evidence="1" id="KW-0472">Membrane</keyword>
<dbReference type="Proteomes" id="UP000233200">
    <property type="component" value="Unplaced"/>
</dbReference>
<keyword evidence="1" id="KW-0812">Transmembrane</keyword>
<dbReference type="Ensembl" id="ENSRROT00000062322.1">
    <property type="protein sequence ID" value="ENSRROP00000037850.1"/>
    <property type="gene ID" value="ENSRROG00000042346.1"/>
</dbReference>
<proteinExistence type="predicted"/>
<reference evidence="2" key="2">
    <citation type="submission" date="2025-09" db="UniProtKB">
        <authorList>
            <consortium name="Ensembl"/>
        </authorList>
    </citation>
    <scope>IDENTIFICATION</scope>
</reference>
<evidence type="ECO:0000313" key="3">
    <source>
        <dbReference type="Proteomes" id="UP000233200"/>
    </source>
</evidence>
<protein>
    <submittedName>
        <fullName evidence="2">Uncharacterized protein</fullName>
    </submittedName>
</protein>
<dbReference type="AlphaFoldDB" id="A0A2K6RA21"/>
<evidence type="ECO:0000313" key="2">
    <source>
        <dbReference type="Ensembl" id="ENSRROP00000037850.1"/>
    </source>
</evidence>
<reference evidence="2" key="1">
    <citation type="submission" date="2025-08" db="UniProtKB">
        <authorList>
            <consortium name="Ensembl"/>
        </authorList>
    </citation>
    <scope>IDENTIFICATION</scope>
</reference>